<dbReference type="InterPro" id="IPR009057">
    <property type="entry name" value="Homeodomain-like_sf"/>
</dbReference>
<sequence>MSRHSSVFRRFMFSYVLILIIPSIAGYMSYRTSISVTRSVSIENSVTQLQKSQDILERRMDEVQAFTRQLAINQDLAVLMNEKNVGDKSNVYGIWKMMKSVSTMGQTNDFLQDFFIYLNNYNVVLSPGSAYFRPEHYYENFRYADMTLAEWQRQVLGRTHRGEIMPMHPFVDKGAQKQVVTYMQSLPLDSFGDTSPATVVVMIDASMISNLLSGITDRYGGWVRISDAEGRTIALQGIGEQEVARIASDHTFDKRRQSQFYKEDLVITIPSGANGWIYQAGIPKQVLMENANKIKFITWTVTGAALAIGLIVGLLLSYRNSAPIHRLLTVVREQFGQEGERERNAYDFLHGNISEMIVNNKRLETELHRQLPLVRDAFLKRLIAGEFQSRDEIRAAASQAGAGFAGGAGYAGILQIDGYSGMDSVEILNELSAARLLLKRALSERTEDVHMTDLGSDRIVLLFVRPDDEPADGESGRQAIARLLEELSDSVFEAYRISVTVAMGDAFRTDTEVSASYEQAKQTLEYAHAGNRNGILWHRETRINSGTYYYPLDTELRLIGTVRAGELEEAKRIVQSIVAENAERRELSLEMRHQLVGELKGTLLKLLDQKAFQDSELFERAKNRIIEIPETEKLEAVQAEVNEVVAAICGRINSRKNDAHIRIVEQIKRFIEERYSDPELTLYRVAEQVERPEKYISQLFKEVTGTNLSDHLEHVRMDRASQLLRQSNQTVDDIAASTGYNSSHSFRRAFKRVTGVSPSAYRQTVHE</sequence>
<gene>
    <name evidence="6" type="ORF">H7C19_28815</name>
</gene>
<dbReference type="PROSITE" id="PS00041">
    <property type="entry name" value="HTH_ARAC_FAMILY_1"/>
    <property type="match status" value="1"/>
</dbReference>
<feature type="transmembrane region" description="Helical" evidence="4">
    <location>
        <begin position="12"/>
        <end position="30"/>
    </location>
</feature>
<evidence type="ECO:0000256" key="4">
    <source>
        <dbReference type="SAM" id="Phobius"/>
    </source>
</evidence>
<dbReference type="SUPFAM" id="SSF46689">
    <property type="entry name" value="Homeodomain-like"/>
    <property type="match status" value="1"/>
</dbReference>
<evidence type="ECO:0000256" key="3">
    <source>
        <dbReference type="ARBA" id="ARBA00023163"/>
    </source>
</evidence>
<evidence type="ECO:0000256" key="1">
    <source>
        <dbReference type="ARBA" id="ARBA00023015"/>
    </source>
</evidence>
<dbReference type="Gene3D" id="1.10.10.60">
    <property type="entry name" value="Homeodomain-like"/>
    <property type="match status" value="2"/>
</dbReference>
<dbReference type="PANTHER" id="PTHR43280">
    <property type="entry name" value="ARAC-FAMILY TRANSCRIPTIONAL REGULATOR"/>
    <property type="match status" value="1"/>
</dbReference>
<dbReference type="EMBL" id="JACJVP010000051">
    <property type="protein sequence ID" value="MBB6674691.1"/>
    <property type="molecule type" value="Genomic_DNA"/>
</dbReference>
<name>A0A7X0RW40_9BACL</name>
<reference evidence="6 7" key="1">
    <citation type="submission" date="2020-08" db="EMBL/GenBank/DDBJ databases">
        <title>Cohnella phylogeny.</title>
        <authorList>
            <person name="Dunlap C."/>
        </authorList>
    </citation>
    <scope>NUCLEOTIDE SEQUENCE [LARGE SCALE GENOMIC DNA]</scope>
    <source>
        <strain evidence="6 7">DSM 28246</strain>
    </source>
</reference>
<dbReference type="InterPro" id="IPR020449">
    <property type="entry name" value="Tscrpt_reg_AraC-type_HTH"/>
</dbReference>
<dbReference type="InterPro" id="IPR041522">
    <property type="entry name" value="CdaR_GGDEF"/>
</dbReference>
<evidence type="ECO:0000256" key="2">
    <source>
        <dbReference type="ARBA" id="ARBA00023125"/>
    </source>
</evidence>
<dbReference type="PRINTS" id="PR00032">
    <property type="entry name" value="HTHARAC"/>
</dbReference>
<evidence type="ECO:0000313" key="6">
    <source>
        <dbReference type="EMBL" id="MBB6674691.1"/>
    </source>
</evidence>
<dbReference type="Pfam" id="PF17853">
    <property type="entry name" value="GGDEF_2"/>
    <property type="match status" value="1"/>
</dbReference>
<dbReference type="GO" id="GO:0003700">
    <property type="term" value="F:DNA-binding transcription factor activity"/>
    <property type="evidence" value="ECO:0007669"/>
    <property type="project" value="InterPro"/>
</dbReference>
<organism evidence="6 7">
    <name type="scientific">Cohnella nanjingensis</name>
    <dbReference type="NCBI Taxonomy" id="1387779"/>
    <lineage>
        <taxon>Bacteria</taxon>
        <taxon>Bacillati</taxon>
        <taxon>Bacillota</taxon>
        <taxon>Bacilli</taxon>
        <taxon>Bacillales</taxon>
        <taxon>Paenibacillaceae</taxon>
        <taxon>Cohnella</taxon>
    </lineage>
</organism>
<feature type="transmembrane region" description="Helical" evidence="4">
    <location>
        <begin position="296"/>
        <end position="318"/>
    </location>
</feature>
<dbReference type="AlphaFoldDB" id="A0A7X0RW40"/>
<evidence type="ECO:0000259" key="5">
    <source>
        <dbReference type="PROSITE" id="PS01124"/>
    </source>
</evidence>
<dbReference type="Proteomes" id="UP000547209">
    <property type="component" value="Unassembled WGS sequence"/>
</dbReference>
<dbReference type="PROSITE" id="PS01124">
    <property type="entry name" value="HTH_ARAC_FAMILY_2"/>
    <property type="match status" value="1"/>
</dbReference>
<accession>A0A7X0RW40</accession>
<keyword evidence="2" id="KW-0238">DNA-binding</keyword>
<dbReference type="PANTHER" id="PTHR43280:SF10">
    <property type="entry name" value="REGULATORY PROTEIN POCR"/>
    <property type="match status" value="1"/>
</dbReference>
<dbReference type="Pfam" id="PF12833">
    <property type="entry name" value="HTH_18"/>
    <property type="match status" value="1"/>
</dbReference>
<keyword evidence="4" id="KW-0472">Membrane</keyword>
<keyword evidence="4" id="KW-1133">Transmembrane helix</keyword>
<dbReference type="SMART" id="SM00342">
    <property type="entry name" value="HTH_ARAC"/>
    <property type="match status" value="1"/>
</dbReference>
<proteinExistence type="predicted"/>
<comment type="caution">
    <text evidence="6">The sequence shown here is derived from an EMBL/GenBank/DDBJ whole genome shotgun (WGS) entry which is preliminary data.</text>
</comment>
<feature type="domain" description="HTH araC/xylS-type" evidence="5">
    <location>
        <begin position="665"/>
        <end position="764"/>
    </location>
</feature>
<dbReference type="GO" id="GO:0043565">
    <property type="term" value="F:sequence-specific DNA binding"/>
    <property type="evidence" value="ECO:0007669"/>
    <property type="project" value="InterPro"/>
</dbReference>
<dbReference type="InterPro" id="IPR018060">
    <property type="entry name" value="HTH_AraC"/>
</dbReference>
<dbReference type="RefSeq" id="WP_185672551.1">
    <property type="nucleotide sequence ID" value="NZ_JACJVP010000051.1"/>
</dbReference>
<dbReference type="InterPro" id="IPR018062">
    <property type="entry name" value="HTH_AraC-typ_CS"/>
</dbReference>
<keyword evidence="7" id="KW-1185">Reference proteome</keyword>
<keyword evidence="3" id="KW-0804">Transcription</keyword>
<evidence type="ECO:0000313" key="7">
    <source>
        <dbReference type="Proteomes" id="UP000547209"/>
    </source>
</evidence>
<keyword evidence="1" id="KW-0805">Transcription regulation</keyword>
<keyword evidence="4" id="KW-0812">Transmembrane</keyword>
<protein>
    <submittedName>
        <fullName evidence="6">AraC family transcriptional regulator</fullName>
    </submittedName>
</protein>